<reference evidence="2" key="4">
    <citation type="submission" date="2016-09" db="EMBL/GenBank/DDBJ databases">
        <authorList>
            <person name="Pfeiffer F."/>
        </authorList>
    </citation>
    <scope>NUCLEOTIDE SEQUENCE</scope>
    <source>
        <strain evidence="2">ATCC 43099</strain>
        <plasmid evidence="2">pNMAG03</plasmid>
    </source>
</reference>
<dbReference type="Proteomes" id="UP000001879">
    <property type="component" value="Plasmid pNMAG03"/>
</dbReference>
<evidence type="ECO:0000313" key="3">
    <source>
        <dbReference type="EMBL" id="ELY23000.1"/>
    </source>
</evidence>
<name>D3T2E4_NATMM</name>
<keyword evidence="2" id="KW-0614">Plasmid</keyword>
<dbReference type="PATRIC" id="fig|547559.17.peg.4160"/>
<protein>
    <submittedName>
        <fullName evidence="2">Holin phiCh1-VP93</fullName>
    </submittedName>
</protein>
<evidence type="ECO:0000313" key="5">
    <source>
        <dbReference type="Proteomes" id="UP000011543"/>
    </source>
</evidence>
<keyword evidence="4" id="KW-1185">Reference proteome</keyword>
<reference evidence="4" key="1">
    <citation type="submission" date="2010-02" db="EMBL/GenBank/DDBJ databases">
        <title>Complete sequence of plasmid 3 of Natrialba magadii ATCC 43099.</title>
        <authorList>
            <consortium name="US DOE Joint Genome Institute"/>
            <person name="Lucas S."/>
            <person name="Copeland A."/>
            <person name="Lapidus A."/>
            <person name="Cheng J.-F."/>
            <person name="Bruce D."/>
            <person name="Goodwin L."/>
            <person name="Pitluck S."/>
            <person name="Davenport K."/>
            <person name="Saunders E."/>
            <person name="Detter J.C."/>
            <person name="Han C."/>
            <person name="Tapia R."/>
            <person name="Land M."/>
            <person name="Hauser L."/>
            <person name="Kyrpides N."/>
            <person name="Mikhailova N."/>
            <person name="De Castro R.E."/>
            <person name="Maupin-Furlow J.A."/>
            <person name="Woyke T."/>
        </authorList>
    </citation>
    <scope>NUCLEOTIDE SEQUENCE [LARGE SCALE GENOMIC DNA]</scope>
    <source>
        <strain evidence="4">ATCC 43099 / DSM 3394 / CCM 3739 / CIP 104546 / IAM 13178 / JCM 8861 / NBRC 102185 / NCIMB 2190 / MS3</strain>
        <plasmid evidence="4">pNMAG03</plasmid>
    </source>
</reference>
<dbReference type="AlphaFoldDB" id="D3T2E4"/>
<keyword evidence="1" id="KW-0472">Membrane</keyword>
<sequence length="110" mass="11824">MTTMIDPGIADILGMIAGGVWLSGAIYFQMIRQGRIHPGWILLMFLVGTALMMGSSAIALAGRDELVGLFGILANVLFLVLGLGVWYTLECHVCTQETKAIAESESDNVH</sequence>
<dbReference type="KEGG" id="nmg:Nmag_4245"/>
<geneLocation type="plasmid" evidence="2 4">
    <name>pNMAG03</name>
</geneLocation>
<dbReference type="RefSeq" id="WP_004268227.1">
    <property type="nucleotide sequence ID" value="NC_013925.1"/>
</dbReference>
<dbReference type="EMBL" id="CP001935">
    <property type="protein sequence ID" value="ADD07753.1"/>
    <property type="molecule type" value="Genomic_DNA"/>
</dbReference>
<gene>
    <name evidence="2" type="ordered locus">Nmag_4245</name>
    <name evidence="3" type="ORF">C500_21090</name>
</gene>
<evidence type="ECO:0000313" key="2">
    <source>
        <dbReference type="EMBL" id="ADD07753.1"/>
    </source>
</evidence>
<feature type="transmembrane region" description="Helical" evidence="1">
    <location>
        <begin position="67"/>
        <end position="89"/>
    </location>
</feature>
<keyword evidence="1" id="KW-0812">Transmembrane</keyword>
<dbReference type="Proteomes" id="UP000011543">
    <property type="component" value="Unassembled WGS sequence"/>
</dbReference>
<dbReference type="HOGENOM" id="CLU_2165334_0_0_2"/>
<reference evidence="2 4" key="2">
    <citation type="journal article" date="2012" name="BMC Genomics">
        <title>A comparative genomics perspective on the genetic content of the alkaliphilic haloarchaeon Natrialba magadii ATCC 43099T.</title>
        <authorList>
            <person name="Siddaramappa S."/>
            <person name="Challacombe J.F."/>
            <person name="Decastro R.E."/>
            <person name="Pfeiffer F."/>
            <person name="Sastre D.E."/>
            <person name="Gimenez M.I."/>
            <person name="Paggi R.A."/>
            <person name="Detter J.C."/>
            <person name="Davenport K.W."/>
            <person name="Goodwin L.A."/>
            <person name="Kyrpides N."/>
            <person name="Tapia R."/>
            <person name="Pitluck S."/>
            <person name="Lucas S."/>
            <person name="Woyke T."/>
            <person name="Maupin-Furlow J.A."/>
        </authorList>
    </citation>
    <scope>NUCLEOTIDE SEQUENCE [LARGE SCALE GENOMIC DNA]</scope>
    <source>
        <strain evidence="2">ATCC 43099</strain>
        <strain evidence="4">ATCC 43099 / DSM 3394 / CCM 3739 / CIP 104546 / IAM 13178 / JCM 8861 / NBRC 102185 / NCIMB 2190 / MS3</strain>
    </source>
</reference>
<feature type="transmembrane region" description="Helical" evidence="1">
    <location>
        <begin position="40"/>
        <end position="61"/>
    </location>
</feature>
<evidence type="ECO:0000313" key="4">
    <source>
        <dbReference type="Proteomes" id="UP000001879"/>
    </source>
</evidence>
<accession>D3T2E4</accession>
<feature type="transmembrane region" description="Helical" evidence="1">
    <location>
        <begin position="12"/>
        <end position="28"/>
    </location>
</feature>
<dbReference type="GeneID" id="8826873"/>
<reference evidence="3 5" key="3">
    <citation type="journal article" date="2014" name="PLoS Genet.">
        <title>Phylogenetically driven sequencing of extremely halophilic archaea reveals strategies for static and dynamic osmo-response.</title>
        <authorList>
            <person name="Becker E.A."/>
            <person name="Seitzer P.M."/>
            <person name="Tritt A."/>
            <person name="Larsen D."/>
            <person name="Krusor M."/>
            <person name="Yao A.I."/>
            <person name="Wu D."/>
            <person name="Madern D."/>
            <person name="Eisen J.A."/>
            <person name="Darling A.E."/>
            <person name="Facciotti M.T."/>
        </authorList>
    </citation>
    <scope>NUCLEOTIDE SEQUENCE [LARGE SCALE GENOMIC DNA]</scope>
    <source>
        <strain evidence="5">ATCC 43099 / DSM 3394 / CCM 3739 / CIP 104546 / IAM 13178 / JCM 8861 / NBRC 102185 / NCIMB 2190 / MS3</strain>
        <strain evidence="3">MS-3</strain>
    </source>
</reference>
<keyword evidence="1" id="KW-1133">Transmembrane helix</keyword>
<dbReference type="EMBL" id="AOHS01000065">
    <property type="protein sequence ID" value="ELY23000.1"/>
    <property type="molecule type" value="Genomic_DNA"/>
</dbReference>
<evidence type="ECO:0000256" key="1">
    <source>
        <dbReference type="SAM" id="Phobius"/>
    </source>
</evidence>
<organism evidence="2 4">
    <name type="scientific">Natrialba magadii (strain ATCC 43099 / DSM 3394 / CCM 3739 / CIP 104546 / IAM 13178 / JCM 8861 / NBRC 102185 / NCIMB 2190 / MS3)</name>
    <name type="common">Natronobacterium magadii</name>
    <dbReference type="NCBI Taxonomy" id="547559"/>
    <lineage>
        <taxon>Archaea</taxon>
        <taxon>Methanobacteriati</taxon>
        <taxon>Methanobacteriota</taxon>
        <taxon>Stenosarchaea group</taxon>
        <taxon>Halobacteria</taxon>
        <taxon>Halobacteriales</taxon>
        <taxon>Natrialbaceae</taxon>
        <taxon>Natrialba</taxon>
    </lineage>
</organism>
<proteinExistence type="predicted"/>